<keyword evidence="2" id="KW-1185">Reference proteome</keyword>
<name>A0ABT8P9G3_9BURK</name>
<proteinExistence type="predicted"/>
<reference evidence="1" key="1">
    <citation type="submission" date="2023-07" db="EMBL/GenBank/DDBJ databases">
        <title>A collection of bacterial strains from the Burkholderia cepacia Research Laboratory and Repository.</title>
        <authorList>
            <person name="Lipuma J."/>
            <person name="Spilker T."/>
            <person name="Caverly L."/>
        </authorList>
    </citation>
    <scope>NUCLEOTIDE SEQUENCE</scope>
    <source>
        <strain evidence="1">AU42020</strain>
    </source>
</reference>
<evidence type="ECO:0000313" key="2">
    <source>
        <dbReference type="Proteomes" id="UP001171606"/>
    </source>
</evidence>
<evidence type="ECO:0000313" key="1">
    <source>
        <dbReference type="EMBL" id="MDN7931703.1"/>
    </source>
</evidence>
<dbReference type="RefSeq" id="WP_157126747.1">
    <property type="nucleotide sequence ID" value="NZ_CP013401.1"/>
</dbReference>
<accession>A0ABT8P9G3</accession>
<dbReference type="GeneID" id="67908927"/>
<sequence>MTVGTECPRRVRAGMTVVRSIEIQSPVNESGAHHAWWCAFARARVSYVALHGDA</sequence>
<organism evidence="1 2">
    <name type="scientific">Burkholderia metallica</name>
    <dbReference type="NCBI Taxonomy" id="488729"/>
    <lineage>
        <taxon>Bacteria</taxon>
        <taxon>Pseudomonadati</taxon>
        <taxon>Pseudomonadota</taxon>
        <taxon>Betaproteobacteria</taxon>
        <taxon>Burkholderiales</taxon>
        <taxon>Burkholderiaceae</taxon>
        <taxon>Burkholderia</taxon>
        <taxon>Burkholderia cepacia complex</taxon>
    </lineage>
</organism>
<protein>
    <submittedName>
        <fullName evidence="1">Uncharacterized protein</fullName>
    </submittedName>
</protein>
<gene>
    <name evidence="1" type="ORF">QZM52_10425</name>
</gene>
<comment type="caution">
    <text evidence="1">The sequence shown here is derived from an EMBL/GenBank/DDBJ whole genome shotgun (WGS) entry which is preliminary data.</text>
</comment>
<dbReference type="Proteomes" id="UP001171606">
    <property type="component" value="Unassembled WGS sequence"/>
</dbReference>
<dbReference type="EMBL" id="JAUJSQ010000003">
    <property type="protein sequence ID" value="MDN7931703.1"/>
    <property type="molecule type" value="Genomic_DNA"/>
</dbReference>